<dbReference type="RefSeq" id="XP_035667693.1">
    <property type="nucleotide sequence ID" value="XM_035811800.1"/>
</dbReference>
<evidence type="ECO:0000256" key="7">
    <source>
        <dbReference type="ARBA" id="ARBA00055171"/>
    </source>
</evidence>
<dbReference type="GeneID" id="118410239"/>
<dbReference type="Proteomes" id="UP000001554">
    <property type="component" value="Chromosome 2"/>
</dbReference>
<dbReference type="Pfam" id="PF00450">
    <property type="entry name" value="Peptidase_S10"/>
    <property type="match status" value="1"/>
</dbReference>
<dbReference type="OrthoDB" id="443318at2759"/>
<proteinExistence type="inferred from homology"/>
<evidence type="ECO:0000256" key="8">
    <source>
        <dbReference type="ARBA" id="ARBA00072229"/>
    </source>
</evidence>
<dbReference type="Gene3D" id="3.40.50.1820">
    <property type="entry name" value="alpha/beta hydrolase"/>
    <property type="match status" value="1"/>
</dbReference>
<comment type="similarity">
    <text evidence="1">Belongs to the peptidase S10 family.</text>
</comment>
<evidence type="ECO:0000313" key="11">
    <source>
        <dbReference type="RefSeq" id="XP_035667693.1"/>
    </source>
</evidence>
<sequence>MQGLRCSIVFLVVILVSQKSTAVRSSNGVPFRPKFPRVHHDIQQGQDYGDPLFLTSYLEQGMAQKAQTLSEVHLPGTSVKSYSGYLTVNKAYNSNLFFWFFPALTDPDNAPLLLFLEGGPGATAMYGIFTETGPFYITEDSQLTSQNVTWISAYSMLYFDSPVGTGFSFTKSDAGFSTTQEEIADNLYNALLQFYQIYPDFQERDFYVTGVSYAGKYVPALSYKIHMENPTAKFKINFKGMAIGDGWCDPINQFHAFPDFLYNTGLCNHNQAFQVGATVNLMETQISQKLYVEAYKTFDALIAGSQTPYPTYFYNITGGTNYYNYLRTVEPPEQEYFWTYLAKPEVRKAIHAGNLTLHDGADVHQHLLTDFMQSVAPWIITIMDNNYKVLMYNGQLDVIVAGVLTEAFLQRLPWSKLEKYQAADRTVWKINPSDTEVAGFALQVDNFYQVIVKGGGHILPFDQPERAFDMIDRFVSGKGFQ</sequence>
<keyword evidence="3" id="KW-0645">Protease</keyword>
<keyword evidence="2 11" id="KW-0121">Carboxypeptidase</keyword>
<evidence type="ECO:0000256" key="2">
    <source>
        <dbReference type="ARBA" id="ARBA00022645"/>
    </source>
</evidence>
<keyword evidence="6" id="KW-0325">Glycoprotein</keyword>
<gene>
    <name evidence="11" type="primary">LOC118410239</name>
</gene>
<dbReference type="OMA" id="TSCDDTV"/>
<evidence type="ECO:0000313" key="10">
    <source>
        <dbReference type="Proteomes" id="UP000001554"/>
    </source>
</evidence>
<dbReference type="FunFam" id="3.40.50.1820:FF:000096">
    <property type="entry name" value="Carboxypeptidase vitellogenic-like"/>
    <property type="match status" value="1"/>
</dbReference>
<keyword evidence="10" id="KW-1185">Reference proteome</keyword>
<keyword evidence="5" id="KW-0378">Hydrolase</keyword>
<reference evidence="10" key="1">
    <citation type="journal article" date="2020" name="Nat. Ecol. Evol.">
        <title>Deeply conserved synteny resolves early events in vertebrate evolution.</title>
        <authorList>
            <person name="Simakov O."/>
            <person name="Marletaz F."/>
            <person name="Yue J.X."/>
            <person name="O'Connell B."/>
            <person name="Jenkins J."/>
            <person name="Brandt A."/>
            <person name="Calef R."/>
            <person name="Tung C.H."/>
            <person name="Huang T.K."/>
            <person name="Schmutz J."/>
            <person name="Satoh N."/>
            <person name="Yu J.K."/>
            <person name="Putnam N.H."/>
            <person name="Green R.E."/>
            <person name="Rokhsar D.S."/>
        </authorList>
    </citation>
    <scope>NUCLEOTIDE SEQUENCE [LARGE SCALE GENOMIC DNA]</scope>
    <source>
        <strain evidence="10">S238N-H82</strain>
    </source>
</reference>
<name>A0A9J7KPC9_BRAFL</name>
<dbReference type="KEGG" id="bfo:118410239"/>
<dbReference type="PRINTS" id="PR00724">
    <property type="entry name" value="CRBOXYPTASEC"/>
</dbReference>
<feature type="chain" id="PRO_5039905804" description="Probable serine carboxypeptidase CPVL" evidence="9">
    <location>
        <begin position="23"/>
        <end position="481"/>
    </location>
</feature>
<comment type="function">
    <text evidence="7">May be involved in the digestion of phagocytosed particles in the lysosome, participation in an inflammatory protease cascade, and trimming of peptides for antigen presentation.</text>
</comment>
<protein>
    <recommendedName>
        <fullName evidence="8">Probable serine carboxypeptidase CPVL</fullName>
    </recommendedName>
</protein>
<keyword evidence="4 9" id="KW-0732">Signal</keyword>
<organism evidence="10 11">
    <name type="scientific">Branchiostoma floridae</name>
    <name type="common">Florida lancelet</name>
    <name type="synonym">Amphioxus</name>
    <dbReference type="NCBI Taxonomy" id="7739"/>
    <lineage>
        <taxon>Eukaryota</taxon>
        <taxon>Metazoa</taxon>
        <taxon>Chordata</taxon>
        <taxon>Cephalochordata</taxon>
        <taxon>Leptocardii</taxon>
        <taxon>Amphioxiformes</taxon>
        <taxon>Branchiostomatidae</taxon>
        <taxon>Branchiostoma</taxon>
    </lineage>
</organism>
<dbReference type="PANTHER" id="PTHR11802:SF472">
    <property type="entry name" value="SERINE CARBOXYPEPTIDASE CPVL-RELATED"/>
    <property type="match status" value="1"/>
</dbReference>
<dbReference type="PANTHER" id="PTHR11802">
    <property type="entry name" value="SERINE PROTEASE FAMILY S10 SERINE CARBOXYPEPTIDASE"/>
    <property type="match status" value="1"/>
</dbReference>
<dbReference type="GO" id="GO:0006508">
    <property type="term" value="P:proteolysis"/>
    <property type="evidence" value="ECO:0007669"/>
    <property type="project" value="UniProtKB-KW"/>
</dbReference>
<feature type="signal peptide" evidence="9">
    <location>
        <begin position="1"/>
        <end position="22"/>
    </location>
</feature>
<dbReference type="AlphaFoldDB" id="A0A9J7KPC9"/>
<evidence type="ECO:0000256" key="4">
    <source>
        <dbReference type="ARBA" id="ARBA00022729"/>
    </source>
</evidence>
<accession>A0A9J7KPC9</accession>
<dbReference type="InterPro" id="IPR001563">
    <property type="entry name" value="Peptidase_S10"/>
</dbReference>
<evidence type="ECO:0000256" key="6">
    <source>
        <dbReference type="ARBA" id="ARBA00023180"/>
    </source>
</evidence>
<dbReference type="GO" id="GO:0004185">
    <property type="term" value="F:serine-type carboxypeptidase activity"/>
    <property type="evidence" value="ECO:0000318"/>
    <property type="project" value="GO_Central"/>
</dbReference>
<evidence type="ECO:0000256" key="3">
    <source>
        <dbReference type="ARBA" id="ARBA00022670"/>
    </source>
</evidence>
<evidence type="ECO:0000256" key="9">
    <source>
        <dbReference type="SAM" id="SignalP"/>
    </source>
</evidence>
<evidence type="ECO:0000256" key="5">
    <source>
        <dbReference type="ARBA" id="ARBA00022801"/>
    </source>
</evidence>
<dbReference type="SUPFAM" id="SSF53474">
    <property type="entry name" value="alpha/beta-Hydrolases"/>
    <property type="match status" value="1"/>
</dbReference>
<dbReference type="InterPro" id="IPR029058">
    <property type="entry name" value="AB_hydrolase_fold"/>
</dbReference>
<reference evidence="11" key="2">
    <citation type="submission" date="2025-08" db="UniProtKB">
        <authorList>
            <consortium name="RefSeq"/>
        </authorList>
    </citation>
    <scope>IDENTIFICATION</scope>
    <source>
        <strain evidence="11">S238N-H82</strain>
        <tissue evidence="11">Testes</tissue>
    </source>
</reference>
<evidence type="ECO:0000256" key="1">
    <source>
        <dbReference type="ARBA" id="ARBA00009431"/>
    </source>
</evidence>